<proteinExistence type="predicted"/>
<reference evidence="3 4" key="1">
    <citation type="submission" date="2020-07" db="EMBL/GenBank/DDBJ databases">
        <title>Comparative genomics of pyrophilous fungi reveals a link between fire events and developmental genes.</title>
        <authorList>
            <consortium name="DOE Joint Genome Institute"/>
            <person name="Steindorff A.S."/>
            <person name="Carver A."/>
            <person name="Calhoun S."/>
            <person name="Stillman K."/>
            <person name="Liu H."/>
            <person name="Lipzen A."/>
            <person name="Pangilinan J."/>
            <person name="Labutti K."/>
            <person name="Bruns T.D."/>
            <person name="Grigoriev I.V."/>
        </authorList>
    </citation>
    <scope>NUCLEOTIDE SEQUENCE [LARGE SCALE GENOMIC DNA]</scope>
    <source>
        <strain evidence="3 4">CBS 144469</strain>
    </source>
</reference>
<evidence type="ECO:0000256" key="2">
    <source>
        <dbReference type="SAM" id="SignalP"/>
    </source>
</evidence>
<gene>
    <name evidence="3" type="ORF">DFP72DRAFT_110062</name>
</gene>
<dbReference type="Proteomes" id="UP000521943">
    <property type="component" value="Unassembled WGS sequence"/>
</dbReference>
<comment type="caution">
    <text evidence="3">The sequence shown here is derived from an EMBL/GenBank/DDBJ whole genome shotgun (WGS) entry which is preliminary data.</text>
</comment>
<accession>A0A8H6HB35</accession>
<organism evidence="3 4">
    <name type="scientific">Ephemerocybe angulata</name>
    <dbReference type="NCBI Taxonomy" id="980116"/>
    <lineage>
        <taxon>Eukaryota</taxon>
        <taxon>Fungi</taxon>
        <taxon>Dikarya</taxon>
        <taxon>Basidiomycota</taxon>
        <taxon>Agaricomycotina</taxon>
        <taxon>Agaricomycetes</taxon>
        <taxon>Agaricomycetidae</taxon>
        <taxon>Agaricales</taxon>
        <taxon>Agaricineae</taxon>
        <taxon>Psathyrellaceae</taxon>
        <taxon>Ephemerocybe</taxon>
    </lineage>
</organism>
<evidence type="ECO:0000256" key="1">
    <source>
        <dbReference type="SAM" id="MobiDB-lite"/>
    </source>
</evidence>
<sequence>MILRYWWLGAACTLVHTSRQHSSLSFSYRALCAGTGQIHLKCLRVRIVDVAFVVDKYGGQSNEVAEPSDGGITKSGTYLP</sequence>
<protein>
    <recommendedName>
        <fullName evidence="5">Secreted protein</fullName>
    </recommendedName>
</protein>
<feature type="region of interest" description="Disordered" evidence="1">
    <location>
        <begin position="60"/>
        <end position="80"/>
    </location>
</feature>
<dbReference type="EMBL" id="JACGCI010000135">
    <property type="protein sequence ID" value="KAF6743790.1"/>
    <property type="molecule type" value="Genomic_DNA"/>
</dbReference>
<evidence type="ECO:0000313" key="3">
    <source>
        <dbReference type="EMBL" id="KAF6743790.1"/>
    </source>
</evidence>
<name>A0A8H6HB35_9AGAR</name>
<feature type="chain" id="PRO_5034950325" description="Secreted protein" evidence="2">
    <location>
        <begin position="18"/>
        <end position="80"/>
    </location>
</feature>
<keyword evidence="4" id="KW-1185">Reference proteome</keyword>
<dbReference type="AlphaFoldDB" id="A0A8H6HB35"/>
<keyword evidence="2" id="KW-0732">Signal</keyword>
<feature type="signal peptide" evidence="2">
    <location>
        <begin position="1"/>
        <end position="17"/>
    </location>
</feature>
<evidence type="ECO:0008006" key="5">
    <source>
        <dbReference type="Google" id="ProtNLM"/>
    </source>
</evidence>
<evidence type="ECO:0000313" key="4">
    <source>
        <dbReference type="Proteomes" id="UP000521943"/>
    </source>
</evidence>